<gene>
    <name evidence="3" type="ORF">FA15DRAFT_675403</name>
</gene>
<reference evidence="3 4" key="1">
    <citation type="journal article" date="2019" name="Nat. Ecol. Evol.">
        <title>Megaphylogeny resolves global patterns of mushroom evolution.</title>
        <authorList>
            <person name="Varga T."/>
            <person name="Krizsan K."/>
            <person name="Foldi C."/>
            <person name="Dima B."/>
            <person name="Sanchez-Garcia M."/>
            <person name="Sanchez-Ramirez S."/>
            <person name="Szollosi G.J."/>
            <person name="Szarkandi J.G."/>
            <person name="Papp V."/>
            <person name="Albert L."/>
            <person name="Andreopoulos W."/>
            <person name="Angelini C."/>
            <person name="Antonin V."/>
            <person name="Barry K.W."/>
            <person name="Bougher N.L."/>
            <person name="Buchanan P."/>
            <person name="Buyck B."/>
            <person name="Bense V."/>
            <person name="Catcheside P."/>
            <person name="Chovatia M."/>
            <person name="Cooper J."/>
            <person name="Damon W."/>
            <person name="Desjardin D."/>
            <person name="Finy P."/>
            <person name="Geml J."/>
            <person name="Haridas S."/>
            <person name="Hughes K."/>
            <person name="Justo A."/>
            <person name="Karasinski D."/>
            <person name="Kautmanova I."/>
            <person name="Kiss B."/>
            <person name="Kocsube S."/>
            <person name="Kotiranta H."/>
            <person name="LaButti K.M."/>
            <person name="Lechner B.E."/>
            <person name="Liimatainen K."/>
            <person name="Lipzen A."/>
            <person name="Lukacs Z."/>
            <person name="Mihaltcheva S."/>
            <person name="Morgado L.N."/>
            <person name="Niskanen T."/>
            <person name="Noordeloos M.E."/>
            <person name="Ohm R.A."/>
            <person name="Ortiz-Santana B."/>
            <person name="Ovrebo C."/>
            <person name="Racz N."/>
            <person name="Riley R."/>
            <person name="Savchenko A."/>
            <person name="Shiryaev A."/>
            <person name="Soop K."/>
            <person name="Spirin V."/>
            <person name="Szebenyi C."/>
            <person name="Tomsovsky M."/>
            <person name="Tulloss R.E."/>
            <person name="Uehling J."/>
            <person name="Grigoriev I.V."/>
            <person name="Vagvolgyi C."/>
            <person name="Papp T."/>
            <person name="Martin F.M."/>
            <person name="Miettinen O."/>
            <person name="Hibbett D.S."/>
            <person name="Nagy L.G."/>
        </authorList>
    </citation>
    <scope>NUCLEOTIDE SEQUENCE [LARGE SCALE GENOMIC DNA]</scope>
    <source>
        <strain evidence="3 4">CBS 121175</strain>
    </source>
</reference>
<evidence type="ECO:0000313" key="3">
    <source>
        <dbReference type="EMBL" id="TFK18286.1"/>
    </source>
</evidence>
<proteinExistence type="predicted"/>
<protein>
    <recommendedName>
        <fullName evidence="2">DUF6533 domain-containing protein</fullName>
    </recommendedName>
</protein>
<dbReference type="STRING" id="230819.A0A5C3KDX0"/>
<keyword evidence="4" id="KW-1185">Reference proteome</keyword>
<keyword evidence="1" id="KW-0812">Transmembrane</keyword>
<evidence type="ECO:0000313" key="4">
    <source>
        <dbReference type="Proteomes" id="UP000307440"/>
    </source>
</evidence>
<feature type="transmembrane region" description="Helical" evidence="1">
    <location>
        <begin position="222"/>
        <end position="241"/>
    </location>
</feature>
<accession>A0A5C3KDX0</accession>
<feature type="transmembrane region" description="Helical" evidence="1">
    <location>
        <begin position="60"/>
        <end position="81"/>
    </location>
</feature>
<feature type="transmembrane region" description="Helical" evidence="1">
    <location>
        <begin position="128"/>
        <end position="147"/>
    </location>
</feature>
<dbReference type="EMBL" id="ML210415">
    <property type="protein sequence ID" value="TFK18286.1"/>
    <property type="molecule type" value="Genomic_DNA"/>
</dbReference>
<feature type="domain" description="DUF6533" evidence="2">
    <location>
        <begin position="27"/>
        <end position="71"/>
    </location>
</feature>
<sequence>MVISGAHGMEFPPLKDLLENKRIATNLQVAVGTILVVDYLETFSSEVAHIWNSPWSAIKVLFLLARYSIFIDVALIIRYYATETLNLSPITCRAFLITGAVSVVVTIAFSEAILFVRVYALSGRSRRMLVFLSIQYILTHTAEIVLMTRLTTGAGFPIIPGVTERIGCTPDTPPHTDTFLRLIFGMFLLNGAVLVTLMTWLGYKRFDRFRLSQVAVVFFRDGFNYFFIITAIGIINMVVSFEATATNFVLGEAQGIFHSIMACRLVLHLREVGSETGFASDREVRRPVHVNEADRWTTLDLQFAEPQKFSLRELRNGTKLP</sequence>
<dbReference type="Proteomes" id="UP000307440">
    <property type="component" value="Unassembled WGS sequence"/>
</dbReference>
<keyword evidence="1" id="KW-0472">Membrane</keyword>
<feature type="transmembrane region" description="Helical" evidence="1">
    <location>
        <begin position="179"/>
        <end position="201"/>
    </location>
</feature>
<name>A0A5C3KDX0_COPMA</name>
<evidence type="ECO:0000259" key="2">
    <source>
        <dbReference type="Pfam" id="PF20151"/>
    </source>
</evidence>
<dbReference type="AlphaFoldDB" id="A0A5C3KDX0"/>
<evidence type="ECO:0000256" key="1">
    <source>
        <dbReference type="SAM" id="Phobius"/>
    </source>
</evidence>
<dbReference type="OrthoDB" id="2675435at2759"/>
<dbReference type="Pfam" id="PF20151">
    <property type="entry name" value="DUF6533"/>
    <property type="match status" value="1"/>
</dbReference>
<dbReference type="InterPro" id="IPR045340">
    <property type="entry name" value="DUF6533"/>
</dbReference>
<keyword evidence="1" id="KW-1133">Transmembrane helix</keyword>
<organism evidence="3 4">
    <name type="scientific">Coprinopsis marcescibilis</name>
    <name type="common">Agaric fungus</name>
    <name type="synonym">Psathyrella marcescibilis</name>
    <dbReference type="NCBI Taxonomy" id="230819"/>
    <lineage>
        <taxon>Eukaryota</taxon>
        <taxon>Fungi</taxon>
        <taxon>Dikarya</taxon>
        <taxon>Basidiomycota</taxon>
        <taxon>Agaricomycotina</taxon>
        <taxon>Agaricomycetes</taxon>
        <taxon>Agaricomycetidae</taxon>
        <taxon>Agaricales</taxon>
        <taxon>Agaricineae</taxon>
        <taxon>Psathyrellaceae</taxon>
        <taxon>Coprinopsis</taxon>
    </lineage>
</organism>
<feature type="transmembrane region" description="Helical" evidence="1">
    <location>
        <begin position="93"/>
        <end position="116"/>
    </location>
</feature>